<gene>
    <name evidence="1" type="ORF">BaRGS_00000562</name>
</gene>
<evidence type="ECO:0000313" key="2">
    <source>
        <dbReference type="Proteomes" id="UP001519460"/>
    </source>
</evidence>
<dbReference type="EMBL" id="JACVVK020000002">
    <property type="protein sequence ID" value="KAK7508323.1"/>
    <property type="molecule type" value="Genomic_DNA"/>
</dbReference>
<evidence type="ECO:0000313" key="1">
    <source>
        <dbReference type="EMBL" id="KAK7508323.1"/>
    </source>
</evidence>
<dbReference type="Proteomes" id="UP001519460">
    <property type="component" value="Unassembled WGS sequence"/>
</dbReference>
<comment type="caution">
    <text evidence="1">The sequence shown here is derived from an EMBL/GenBank/DDBJ whole genome shotgun (WGS) entry which is preliminary data.</text>
</comment>
<name>A0ABD0MB15_9CAEN</name>
<accession>A0ABD0MB15</accession>
<proteinExistence type="predicted"/>
<protein>
    <submittedName>
        <fullName evidence="1">Uncharacterized protein</fullName>
    </submittedName>
</protein>
<sequence>MNHRFSHHMPVPAVPWTRIPVPVVYLLRGKRDVPVARHTRTYNSWPSEERQILMDAESERPGRVCYMDPGNVFLASQAARILNENPHAGPGGRQTPIICPVQAGTVHILEDDTLPDDSPISLPRSTIWPYTILVTHTTSCPKISRQKSLSMLTRHVHRSNIVLVL</sequence>
<dbReference type="AlphaFoldDB" id="A0ABD0MB15"/>
<keyword evidence="2" id="KW-1185">Reference proteome</keyword>
<reference evidence="1 2" key="1">
    <citation type="journal article" date="2023" name="Sci. Data">
        <title>Genome assembly of the Korean intertidal mud-creeper Batillaria attramentaria.</title>
        <authorList>
            <person name="Patra A.K."/>
            <person name="Ho P.T."/>
            <person name="Jun S."/>
            <person name="Lee S.J."/>
            <person name="Kim Y."/>
            <person name="Won Y.J."/>
        </authorList>
    </citation>
    <scope>NUCLEOTIDE SEQUENCE [LARGE SCALE GENOMIC DNA]</scope>
    <source>
        <strain evidence="1">Wonlab-2016</strain>
    </source>
</reference>
<organism evidence="1 2">
    <name type="scientific">Batillaria attramentaria</name>
    <dbReference type="NCBI Taxonomy" id="370345"/>
    <lineage>
        <taxon>Eukaryota</taxon>
        <taxon>Metazoa</taxon>
        <taxon>Spiralia</taxon>
        <taxon>Lophotrochozoa</taxon>
        <taxon>Mollusca</taxon>
        <taxon>Gastropoda</taxon>
        <taxon>Caenogastropoda</taxon>
        <taxon>Sorbeoconcha</taxon>
        <taxon>Cerithioidea</taxon>
        <taxon>Batillariidae</taxon>
        <taxon>Batillaria</taxon>
    </lineage>
</organism>